<evidence type="ECO:0000256" key="4">
    <source>
        <dbReference type="ARBA" id="ARBA00022519"/>
    </source>
</evidence>
<evidence type="ECO:0000259" key="10">
    <source>
        <dbReference type="Pfam" id="PF04290"/>
    </source>
</evidence>
<dbReference type="AlphaFoldDB" id="A0A358HP25"/>
<evidence type="ECO:0000256" key="2">
    <source>
        <dbReference type="ARBA" id="ARBA00022448"/>
    </source>
</evidence>
<name>A0A358HP25_9PROT</name>
<dbReference type="GO" id="GO:0005886">
    <property type="term" value="C:plasma membrane"/>
    <property type="evidence" value="ECO:0007669"/>
    <property type="project" value="UniProtKB-SubCell"/>
</dbReference>
<sequence>MSDINGDLFTEQEQQEADTHASLKLTWADIPALMIFCALFVTVFLQFFTRYVLNDSLAWTEEIARYLLILVAFVGAVKCQLVDSHIRLEIIDKLAGRALPRLKIIALTLSAGFFGFAIYSLNELMTKTSYQKMVSLPFPKYYFYGLIMVALGVLVAVHVRQIYVLLRSKP</sequence>
<dbReference type="GO" id="GO:0022857">
    <property type="term" value="F:transmembrane transporter activity"/>
    <property type="evidence" value="ECO:0007669"/>
    <property type="project" value="UniProtKB-UniRule"/>
</dbReference>
<evidence type="ECO:0000256" key="3">
    <source>
        <dbReference type="ARBA" id="ARBA00022475"/>
    </source>
</evidence>
<dbReference type="RefSeq" id="WP_276651401.1">
    <property type="nucleotide sequence ID" value="NZ_DOOG01000029.1"/>
</dbReference>
<dbReference type="GO" id="GO:0015740">
    <property type="term" value="P:C4-dicarboxylate transport"/>
    <property type="evidence" value="ECO:0007669"/>
    <property type="project" value="TreeGrafter"/>
</dbReference>
<evidence type="ECO:0000313" key="12">
    <source>
        <dbReference type="EMBL" id="HCW69778.1"/>
    </source>
</evidence>
<feature type="transmembrane region" description="Helical" evidence="9">
    <location>
        <begin position="63"/>
        <end position="81"/>
    </location>
</feature>
<proteinExistence type="inferred from homology"/>
<accession>A0A358HP25</accession>
<dbReference type="Proteomes" id="UP000264753">
    <property type="component" value="Unassembled WGS sequence"/>
</dbReference>
<evidence type="ECO:0000313" key="14">
    <source>
        <dbReference type="Proteomes" id="UP000264753"/>
    </source>
</evidence>
<evidence type="ECO:0000256" key="6">
    <source>
        <dbReference type="ARBA" id="ARBA00022989"/>
    </source>
</evidence>
<evidence type="ECO:0000313" key="13">
    <source>
        <dbReference type="Proteomes" id="UP000264179"/>
    </source>
</evidence>
<evidence type="ECO:0000256" key="5">
    <source>
        <dbReference type="ARBA" id="ARBA00022692"/>
    </source>
</evidence>
<keyword evidence="5 9" id="KW-0812">Transmembrane</keyword>
<dbReference type="PANTHER" id="PTHR35011">
    <property type="entry name" value="2,3-DIKETO-L-GULONATE TRAP TRANSPORTER SMALL PERMEASE PROTEIN YIAM"/>
    <property type="match status" value="1"/>
</dbReference>
<evidence type="ECO:0000256" key="1">
    <source>
        <dbReference type="ARBA" id="ARBA00004429"/>
    </source>
</evidence>
<dbReference type="Pfam" id="PF04290">
    <property type="entry name" value="DctQ"/>
    <property type="match status" value="1"/>
</dbReference>
<keyword evidence="7 9" id="KW-0472">Membrane</keyword>
<comment type="caution">
    <text evidence="11">The sequence shown here is derived from an EMBL/GenBank/DDBJ whole genome shotgun (WGS) entry which is preliminary data.</text>
</comment>
<comment type="function">
    <text evidence="9">Part of the tripartite ATP-independent periplasmic (TRAP) transport system.</text>
</comment>
<comment type="subcellular location">
    <subcellularLocation>
        <location evidence="1 9">Cell inner membrane</location>
        <topology evidence="1 9">Multi-pass membrane protein</topology>
    </subcellularLocation>
</comment>
<evidence type="ECO:0000313" key="11">
    <source>
        <dbReference type="EMBL" id="HBU96937.1"/>
    </source>
</evidence>
<feature type="transmembrane region" description="Helical" evidence="9">
    <location>
        <begin position="32"/>
        <end position="51"/>
    </location>
</feature>
<protein>
    <recommendedName>
        <fullName evidence="9">TRAP transporter small permease protein</fullName>
    </recommendedName>
</protein>
<feature type="domain" description="Tripartite ATP-independent periplasmic transporters DctQ component" evidence="10">
    <location>
        <begin position="39"/>
        <end position="167"/>
    </location>
</feature>
<evidence type="ECO:0000256" key="9">
    <source>
        <dbReference type="RuleBase" id="RU369079"/>
    </source>
</evidence>
<keyword evidence="6 9" id="KW-1133">Transmembrane helix</keyword>
<dbReference type="Proteomes" id="UP000264179">
    <property type="component" value="Unassembled WGS sequence"/>
</dbReference>
<comment type="similarity">
    <text evidence="8 9">Belongs to the TRAP transporter small permease family.</text>
</comment>
<dbReference type="PANTHER" id="PTHR35011:SF11">
    <property type="entry name" value="TRAP TRANSPORTER SMALL PERMEASE PROTEIN"/>
    <property type="match status" value="1"/>
</dbReference>
<dbReference type="InterPro" id="IPR007387">
    <property type="entry name" value="TRAP_DctQ"/>
</dbReference>
<gene>
    <name evidence="11" type="ORF">DEF21_03395</name>
    <name evidence="12" type="ORF">DHR80_21750</name>
</gene>
<dbReference type="EMBL" id="DPOP01000166">
    <property type="protein sequence ID" value="HCW69778.1"/>
    <property type="molecule type" value="Genomic_DNA"/>
</dbReference>
<comment type="subunit">
    <text evidence="9">The complex comprises the extracytoplasmic solute receptor protein and the two transmembrane proteins.</text>
</comment>
<keyword evidence="3" id="KW-1003">Cell membrane</keyword>
<feature type="transmembrane region" description="Helical" evidence="9">
    <location>
        <begin position="141"/>
        <end position="159"/>
    </location>
</feature>
<dbReference type="InterPro" id="IPR055348">
    <property type="entry name" value="DctQ"/>
</dbReference>
<keyword evidence="2 9" id="KW-0813">Transport</keyword>
<evidence type="ECO:0000256" key="8">
    <source>
        <dbReference type="ARBA" id="ARBA00038436"/>
    </source>
</evidence>
<organism evidence="11 14">
    <name type="scientific">Thalassospira lucentensis</name>
    <dbReference type="NCBI Taxonomy" id="168935"/>
    <lineage>
        <taxon>Bacteria</taxon>
        <taxon>Pseudomonadati</taxon>
        <taxon>Pseudomonadota</taxon>
        <taxon>Alphaproteobacteria</taxon>
        <taxon>Rhodospirillales</taxon>
        <taxon>Thalassospiraceae</taxon>
        <taxon>Thalassospira</taxon>
    </lineage>
</organism>
<feature type="transmembrane region" description="Helical" evidence="9">
    <location>
        <begin position="102"/>
        <end position="121"/>
    </location>
</feature>
<keyword evidence="4 9" id="KW-0997">Cell inner membrane</keyword>
<evidence type="ECO:0000256" key="7">
    <source>
        <dbReference type="ARBA" id="ARBA00023136"/>
    </source>
</evidence>
<dbReference type="EMBL" id="DOOG01000029">
    <property type="protein sequence ID" value="HBU96937.1"/>
    <property type="molecule type" value="Genomic_DNA"/>
</dbReference>
<reference evidence="13 14" key="1">
    <citation type="journal article" date="2018" name="Nat. Biotechnol.">
        <title>A standardized bacterial taxonomy based on genome phylogeny substantially revises the tree of life.</title>
        <authorList>
            <person name="Parks D.H."/>
            <person name="Chuvochina M."/>
            <person name="Waite D.W."/>
            <person name="Rinke C."/>
            <person name="Skarshewski A."/>
            <person name="Chaumeil P.A."/>
            <person name="Hugenholtz P."/>
        </authorList>
    </citation>
    <scope>NUCLEOTIDE SEQUENCE [LARGE SCALE GENOMIC DNA]</scope>
    <source>
        <strain evidence="11">UBA8707</strain>
        <strain evidence="12">UBA9881</strain>
    </source>
</reference>